<evidence type="ECO:0000313" key="2">
    <source>
        <dbReference type="EMBL" id="KZS03014.1"/>
    </source>
</evidence>
<evidence type="ECO:0000313" key="3">
    <source>
        <dbReference type="Proteomes" id="UP000076858"/>
    </source>
</evidence>
<name>A0A164K7G4_9CRUS</name>
<keyword evidence="3" id="KW-1185">Reference proteome</keyword>
<protein>
    <submittedName>
        <fullName evidence="2">Uncharacterized protein</fullName>
    </submittedName>
</protein>
<gene>
    <name evidence="2" type="ORF">APZ42_034467</name>
</gene>
<comment type="caution">
    <text evidence="2">The sequence shown here is derived from an EMBL/GenBank/DDBJ whole genome shotgun (WGS) entry which is preliminary data.</text>
</comment>
<proteinExistence type="predicted"/>
<feature type="transmembrane region" description="Helical" evidence="1">
    <location>
        <begin position="56"/>
        <end position="75"/>
    </location>
</feature>
<keyword evidence="1" id="KW-0472">Membrane</keyword>
<keyword evidence="1" id="KW-0812">Transmembrane</keyword>
<keyword evidence="1" id="KW-1133">Transmembrane helix</keyword>
<dbReference type="EMBL" id="LRGB01003375">
    <property type="protein sequence ID" value="KZS03014.1"/>
    <property type="molecule type" value="Genomic_DNA"/>
</dbReference>
<dbReference type="AlphaFoldDB" id="A0A164K7G4"/>
<organism evidence="2 3">
    <name type="scientific">Daphnia magna</name>
    <dbReference type="NCBI Taxonomy" id="35525"/>
    <lineage>
        <taxon>Eukaryota</taxon>
        <taxon>Metazoa</taxon>
        <taxon>Ecdysozoa</taxon>
        <taxon>Arthropoda</taxon>
        <taxon>Crustacea</taxon>
        <taxon>Branchiopoda</taxon>
        <taxon>Diplostraca</taxon>
        <taxon>Cladocera</taxon>
        <taxon>Anomopoda</taxon>
        <taxon>Daphniidae</taxon>
        <taxon>Daphnia</taxon>
    </lineage>
</organism>
<sequence length="190" mass="21055">MGFMWSSCVNRTAMTTLYSQSCLVQSYSHAENLHTKHSNLKIKSIIQWPRKQSPNFRLIAVFVFAAIASSLSLPVPSPRRCLCLCHRLVAVFACTIVLSLSLPASSSSSRSPHRRLRLHLIAFTSSPSSPSPSLSPLFHCCLRIRRHLIAVFNFAIGSSPSSLLPISSFVAYKDGTIGSRKKLMVIEQPR</sequence>
<accession>A0A164K7G4</accession>
<dbReference type="Proteomes" id="UP000076858">
    <property type="component" value="Unassembled WGS sequence"/>
</dbReference>
<evidence type="ECO:0000256" key="1">
    <source>
        <dbReference type="SAM" id="Phobius"/>
    </source>
</evidence>
<reference evidence="2 3" key="1">
    <citation type="submission" date="2016-03" db="EMBL/GenBank/DDBJ databases">
        <title>EvidentialGene: Evidence-directed Construction of Genes on Genomes.</title>
        <authorList>
            <person name="Gilbert D.G."/>
            <person name="Choi J.-H."/>
            <person name="Mockaitis K."/>
            <person name="Colbourne J."/>
            <person name="Pfrender M."/>
        </authorList>
    </citation>
    <scope>NUCLEOTIDE SEQUENCE [LARGE SCALE GENOMIC DNA]</scope>
    <source>
        <strain evidence="2 3">Xinb3</strain>
        <tissue evidence="2">Complete organism</tissue>
    </source>
</reference>
<feature type="transmembrane region" description="Helical" evidence="1">
    <location>
        <begin position="87"/>
        <end position="105"/>
    </location>
</feature>